<evidence type="ECO:0000256" key="3">
    <source>
        <dbReference type="SAM" id="MobiDB-lite"/>
    </source>
</evidence>
<feature type="region of interest" description="Disordered" evidence="3">
    <location>
        <begin position="208"/>
        <end position="274"/>
    </location>
</feature>
<dbReference type="InterPro" id="IPR028942">
    <property type="entry name" value="WHIM1_dom"/>
</dbReference>
<dbReference type="OrthoDB" id="298344at2759"/>
<dbReference type="PANTHER" id="PTHR31169:SF8">
    <property type="entry name" value="ZINC-FINGER DOMAIN OF MONOAMINE-OXIDASE A REPRESSOR R1 PROTEIN"/>
    <property type="match status" value="1"/>
</dbReference>
<name>A0A834LER3_RHOSS</name>
<dbReference type="PANTHER" id="PTHR31169">
    <property type="entry name" value="OS05G0300700 PROTEIN"/>
    <property type="match status" value="1"/>
</dbReference>
<gene>
    <name evidence="5" type="ORF">RHSIM_Rhsim08G0213400</name>
</gene>
<keyword evidence="6" id="KW-1185">Reference proteome</keyword>
<protein>
    <recommendedName>
        <fullName evidence="4">WHIM1 domain-containing protein</fullName>
    </recommendedName>
</protein>
<dbReference type="GO" id="GO:0006355">
    <property type="term" value="P:regulation of DNA-templated transcription"/>
    <property type="evidence" value="ECO:0007669"/>
    <property type="project" value="InterPro"/>
</dbReference>
<proteinExistence type="predicted"/>
<evidence type="ECO:0000313" key="5">
    <source>
        <dbReference type="EMBL" id="KAF7136296.1"/>
    </source>
</evidence>
<organism evidence="5 6">
    <name type="scientific">Rhododendron simsii</name>
    <name type="common">Sims's rhododendron</name>
    <dbReference type="NCBI Taxonomy" id="118357"/>
    <lineage>
        <taxon>Eukaryota</taxon>
        <taxon>Viridiplantae</taxon>
        <taxon>Streptophyta</taxon>
        <taxon>Embryophyta</taxon>
        <taxon>Tracheophyta</taxon>
        <taxon>Spermatophyta</taxon>
        <taxon>Magnoliopsida</taxon>
        <taxon>eudicotyledons</taxon>
        <taxon>Gunneridae</taxon>
        <taxon>Pentapetalae</taxon>
        <taxon>asterids</taxon>
        <taxon>Ericales</taxon>
        <taxon>Ericaceae</taxon>
        <taxon>Ericoideae</taxon>
        <taxon>Rhodoreae</taxon>
        <taxon>Rhododendron</taxon>
    </lineage>
</organism>
<evidence type="ECO:0000256" key="1">
    <source>
        <dbReference type="ARBA" id="ARBA00004123"/>
    </source>
</evidence>
<accession>A0A834LER3</accession>
<feature type="domain" description="WHIM1" evidence="4">
    <location>
        <begin position="519"/>
        <end position="547"/>
    </location>
</feature>
<keyword evidence="2" id="KW-0539">Nucleus</keyword>
<evidence type="ECO:0000256" key="2">
    <source>
        <dbReference type="ARBA" id="ARBA00023242"/>
    </source>
</evidence>
<dbReference type="Pfam" id="PF15612">
    <property type="entry name" value="WHIM1"/>
    <property type="match status" value="1"/>
</dbReference>
<sequence length="804" mass="90354">MAIGSTSDSQQSLQNQKGKMTNSGKKKEDRSRKQSDDDGVNLRAKRTKRAGVRLVGGRIYDSEHGKTCHQVSIEPYHCVQHYLFEVLVFFIDMERRQKKCLCWGTGIVQSAEAFAIAVSAYVLFRKKRGHQPTGILVHAAKATGFSSVSELLHVTGPENAEPAAAFPAKRGKENHISGNIDSNLHPPQLPSNPAERKLKKMERKGLKEIQHSNQDNGVLLKEASPIKPQISNERLKETQGGNRSEGVLSNRTSPRKSQRGKERSTNIQESNQGDKIFLKENNTEKPLISEKEVKTRRNVKGVLEKEKNLQTRVSEGESSNLIGCKKSKEQRETRPIKVMEVWDGQKLETDEAQPRIVMESRKVQADAMKLQSKDFDADIPLPQGTELTTVAGIELPPEDVGHALQFLEFCAAFKEARGILLLSTNEEQCQLFVILALKEGEPAYVLKDLIRGGRGRRGKHSPSVHFHIQLLSLIQKDLGEDFQELTPTNGKNSWLHALKNCASRSECVQKNLKLERFGLESNDYVSLDSSERLRLLTFLCDEVLCTAQMRSWIEEQNLKVLQKVKETKERVHAVKQKDKELKQKMMDEIAKAIIAKNGAPLSISEHEAVVSQIKTEAAQAHAQILESHDMVPNDKKGSAAVRTESILLDVNGCNYWRLNGYSDDSVVLLQDVGTRDAAESGEKWFTFDVDQEKEIEKYISSLRKNSLWSQKLTNGLPPQKLTNGLGLPPMMLTNGLPPLTLTNEHVAMKKMGELCEMVHKLPCLFDDCLPKHWIFERCMLVVIVTCEGLFKKGPEPFAFFEDAF</sequence>
<evidence type="ECO:0000259" key="4">
    <source>
        <dbReference type="Pfam" id="PF15612"/>
    </source>
</evidence>
<dbReference type="GO" id="GO:0005634">
    <property type="term" value="C:nucleus"/>
    <property type="evidence" value="ECO:0007669"/>
    <property type="project" value="UniProtKB-SubCell"/>
</dbReference>
<dbReference type="InterPro" id="IPR040221">
    <property type="entry name" value="CDCA7/CDA7L"/>
</dbReference>
<comment type="caution">
    <text evidence="5">The sequence shown here is derived from an EMBL/GenBank/DDBJ whole genome shotgun (WGS) entry which is preliminary data.</text>
</comment>
<feature type="compositionally biased region" description="Polar residues" evidence="3">
    <location>
        <begin position="1"/>
        <end position="23"/>
    </location>
</feature>
<dbReference type="EMBL" id="WJXA01000008">
    <property type="protein sequence ID" value="KAF7136296.1"/>
    <property type="molecule type" value="Genomic_DNA"/>
</dbReference>
<feature type="compositionally biased region" description="Polar residues" evidence="3">
    <location>
        <begin position="239"/>
        <end position="252"/>
    </location>
</feature>
<evidence type="ECO:0000313" key="6">
    <source>
        <dbReference type="Proteomes" id="UP000626092"/>
    </source>
</evidence>
<dbReference type="Proteomes" id="UP000626092">
    <property type="component" value="Unassembled WGS sequence"/>
</dbReference>
<comment type="subcellular location">
    <subcellularLocation>
        <location evidence="1">Nucleus</location>
    </subcellularLocation>
</comment>
<dbReference type="AlphaFoldDB" id="A0A834LER3"/>
<reference evidence="5" key="1">
    <citation type="submission" date="2019-11" db="EMBL/GenBank/DDBJ databases">
        <authorList>
            <person name="Liu Y."/>
            <person name="Hou J."/>
            <person name="Li T.-Q."/>
            <person name="Guan C.-H."/>
            <person name="Wu X."/>
            <person name="Wu H.-Z."/>
            <person name="Ling F."/>
            <person name="Zhang R."/>
            <person name="Shi X.-G."/>
            <person name="Ren J.-P."/>
            <person name="Chen E.-F."/>
            <person name="Sun J.-M."/>
        </authorList>
    </citation>
    <scope>NUCLEOTIDE SEQUENCE</scope>
    <source>
        <strain evidence="5">Adult_tree_wgs_1</strain>
        <tissue evidence="5">Leaves</tissue>
    </source>
</reference>
<feature type="region of interest" description="Disordered" evidence="3">
    <location>
        <begin position="166"/>
        <end position="193"/>
    </location>
</feature>
<feature type="compositionally biased region" description="Basic and acidic residues" evidence="3">
    <location>
        <begin position="25"/>
        <end position="36"/>
    </location>
</feature>
<feature type="region of interest" description="Disordered" evidence="3">
    <location>
        <begin position="1"/>
        <end position="43"/>
    </location>
</feature>